<dbReference type="GO" id="GO:0046872">
    <property type="term" value="F:metal ion binding"/>
    <property type="evidence" value="ECO:0007669"/>
    <property type="project" value="UniProtKB-KW"/>
</dbReference>
<name>A0A1H4AHM4_9BACI</name>
<dbReference type="InterPro" id="IPR011234">
    <property type="entry name" value="Fumarylacetoacetase-like_C"/>
</dbReference>
<evidence type="ECO:0000313" key="5">
    <source>
        <dbReference type="Proteomes" id="UP000198584"/>
    </source>
</evidence>
<dbReference type="Pfam" id="PF01557">
    <property type="entry name" value="FAA_hydrolase"/>
    <property type="match status" value="1"/>
</dbReference>
<proteinExistence type="inferred from homology"/>
<dbReference type="InterPro" id="IPR036663">
    <property type="entry name" value="Fumarylacetoacetase_C_sf"/>
</dbReference>
<dbReference type="STRING" id="571932.SAMN05421743_10491"/>
<evidence type="ECO:0000259" key="3">
    <source>
        <dbReference type="Pfam" id="PF01557"/>
    </source>
</evidence>
<keyword evidence="5" id="KW-1185">Reference proteome</keyword>
<dbReference type="GO" id="GO:0003824">
    <property type="term" value="F:catalytic activity"/>
    <property type="evidence" value="ECO:0007669"/>
    <property type="project" value="InterPro"/>
</dbReference>
<reference evidence="4 5" key="1">
    <citation type="submission" date="2016-10" db="EMBL/GenBank/DDBJ databases">
        <authorList>
            <person name="de Groot N.N."/>
        </authorList>
    </citation>
    <scope>NUCLEOTIDE SEQUENCE [LARGE SCALE GENOMIC DNA]</scope>
    <source>
        <strain evidence="4 5">CCM7597</strain>
    </source>
</reference>
<dbReference type="EMBL" id="FNQR01000004">
    <property type="protein sequence ID" value="SEA35092.1"/>
    <property type="molecule type" value="Genomic_DNA"/>
</dbReference>
<evidence type="ECO:0000256" key="2">
    <source>
        <dbReference type="ARBA" id="ARBA00022723"/>
    </source>
</evidence>
<evidence type="ECO:0000313" key="4">
    <source>
        <dbReference type="EMBL" id="SEA35092.1"/>
    </source>
</evidence>
<dbReference type="Proteomes" id="UP000198584">
    <property type="component" value="Unassembled WGS sequence"/>
</dbReference>
<dbReference type="PANTHER" id="PTHR42796:SF4">
    <property type="entry name" value="FUMARYLACETOACETATE HYDROLASE DOMAIN-CONTAINING PROTEIN 2A"/>
    <property type="match status" value="1"/>
</dbReference>
<dbReference type="OrthoDB" id="9805307at2"/>
<gene>
    <name evidence="4" type="ORF">SAMN05421743_10491</name>
</gene>
<comment type="similarity">
    <text evidence="1">Belongs to the FAH family.</text>
</comment>
<protein>
    <submittedName>
        <fullName evidence="4">2-keto-4-pentenoate hydratase/2-oxohepta-3-ene-1,7-dioic acid hydratase (Catechol pathway)</fullName>
    </submittedName>
</protein>
<accession>A0A1H4AHM4</accession>
<dbReference type="AlphaFoldDB" id="A0A1H4AHM4"/>
<evidence type="ECO:0000256" key="1">
    <source>
        <dbReference type="ARBA" id="ARBA00010211"/>
    </source>
</evidence>
<keyword evidence="2" id="KW-0479">Metal-binding</keyword>
<sequence>MRLATVKRNGEEKAAVITKKGAILVESINRNLNLNWSTNLFDLVQSGQLNHLQEWYQAEGESKLDSFFEVISNEDIEYGPLYRHPRKIWGIGLNYVEHASDLSEQAPNKEPASFMKPDTTIVGPGDHIKVPHQSERTTAEAELGIIIGKECKNVSEDEAPNVIAGFTTIIDMTAEDILQHNPRYLTRSKSFDSFFSFGPELVTPDEVDEVLDLNVSTVINGELHRKNVVSNMTFRPWDLVSFHSKVMTLLPGDIISTGTPGAVVIRDGDVVECQIDGFNKLVNPVKDLKVSSVREEVEAVNK</sequence>
<dbReference type="Gene3D" id="3.90.850.10">
    <property type="entry name" value="Fumarylacetoacetase-like, C-terminal domain"/>
    <property type="match status" value="1"/>
</dbReference>
<organism evidence="4 5">
    <name type="scientific">Thalassobacillus cyri</name>
    <dbReference type="NCBI Taxonomy" id="571932"/>
    <lineage>
        <taxon>Bacteria</taxon>
        <taxon>Bacillati</taxon>
        <taxon>Bacillota</taxon>
        <taxon>Bacilli</taxon>
        <taxon>Bacillales</taxon>
        <taxon>Bacillaceae</taxon>
        <taxon>Thalassobacillus</taxon>
    </lineage>
</organism>
<dbReference type="InterPro" id="IPR051121">
    <property type="entry name" value="FAH"/>
</dbReference>
<dbReference type="SUPFAM" id="SSF56529">
    <property type="entry name" value="FAH"/>
    <property type="match status" value="1"/>
</dbReference>
<dbReference type="GO" id="GO:0044281">
    <property type="term" value="P:small molecule metabolic process"/>
    <property type="evidence" value="ECO:0007669"/>
    <property type="project" value="UniProtKB-ARBA"/>
</dbReference>
<feature type="domain" description="Fumarylacetoacetase-like C-terminal" evidence="3">
    <location>
        <begin position="87"/>
        <end position="285"/>
    </location>
</feature>
<dbReference type="PANTHER" id="PTHR42796">
    <property type="entry name" value="FUMARYLACETOACETATE HYDROLASE DOMAIN-CONTAINING PROTEIN 2A-RELATED"/>
    <property type="match status" value="1"/>
</dbReference>
<dbReference type="RefSeq" id="WP_093043600.1">
    <property type="nucleotide sequence ID" value="NZ_FNQR01000004.1"/>
</dbReference>